<feature type="compositionally biased region" description="Low complexity" evidence="4">
    <location>
        <begin position="90"/>
        <end position="103"/>
    </location>
</feature>
<dbReference type="InterPro" id="IPR018038">
    <property type="entry name" value="Ribosomal_uL30_CS"/>
</dbReference>
<sequence length="739" mass="80625">MGSRFPSHQLSNGLYVSGRPEQPKEKAPVICSTAMPYTGGDIKKSGELGKMFDLHVEKSRKSGPLGNQPSRNTSFGGAGSNSGPVSNAVGRSNYSGSISSSVPGAGGSARAKSNSGPLNKHGEPGKKSSGPQSGGVTPMVRQNSGPLPPVLPTTGLITSGPVSSGPLNSSGAPRKVSGPLDPSVSLKMRATSFAHNPAVTNLNADDGYSIKGSIPKTILCCHGDVLFCRCSCDLEPKDGQYVKVTGVVTCGNFPLESSFQRVPRCVYTSTCLYEYRGWESKAANTGHRRFTWGLRSMERHAVDFYISDFQSGLRALVKTGYGARVAPYVDESVVIDINPDNKGMSPEFLRWLRERNLSSDDRIMRLKEGYIKEGSTVSVMGVVQRNDNVLMIVPPSEPISTGCQWAKCILPTSLDGLVLRCEDTSNNDSFPASYSPSDHKGASISAVRSSGIPGPETLTLNPVSSINSILPPPAATSSVSLLSRVFSLAGGLIAMAAAEAKAVVVPESVLKKRKREEQWAADKKEKVVAEKKKAVESRKLIFSRAKQYAEEYDAQEKELVQLKREARMKGGFYVSPEAKLLFVVRIRGINAMHPKTRKILQLLRLRQIFNGVFLKVNKATINMLRRVEPYVAYGYPNLKSIRELIYKRGYGKLNKQRIPLTNNKVIDEGLGKHDIICIEDLVHEIKTVGPHFKEANNFLWPFKLKAPLGGLKKKRNHYVEGGDAGNREDYINELIRRMN</sequence>
<feature type="compositionally biased region" description="Polar residues" evidence="4">
    <location>
        <begin position="65"/>
        <end position="85"/>
    </location>
</feature>
<dbReference type="Pfam" id="PF00327">
    <property type="entry name" value="Ribosomal_L30"/>
    <property type="match status" value="1"/>
</dbReference>
<feature type="compositionally biased region" description="Basic and acidic residues" evidence="4">
    <location>
        <begin position="41"/>
        <end position="60"/>
    </location>
</feature>
<evidence type="ECO:0000256" key="2">
    <source>
        <dbReference type="ARBA" id="ARBA00022980"/>
    </source>
</evidence>
<feature type="compositionally biased region" description="Polar residues" evidence="4">
    <location>
        <begin position="160"/>
        <end position="171"/>
    </location>
</feature>
<dbReference type="InterPro" id="IPR035808">
    <property type="entry name" value="Ribosomal_uL30_euk_arc"/>
</dbReference>
<keyword evidence="2" id="KW-0689">Ribosomal protein</keyword>
<dbReference type="Pfam" id="PF08079">
    <property type="entry name" value="Ribosomal_L30_N"/>
    <property type="match status" value="1"/>
</dbReference>
<feature type="compositionally biased region" description="Polar residues" evidence="4">
    <location>
        <begin position="1"/>
        <end position="14"/>
    </location>
</feature>
<evidence type="ECO:0000313" key="7">
    <source>
        <dbReference type="EMBL" id="KAG8039398.1"/>
    </source>
</evidence>
<comment type="caution">
    <text evidence="7">The sequence shown here is derived from an EMBL/GenBank/DDBJ whole genome shotgun (WGS) entry which is preliminary data.</text>
</comment>
<protein>
    <recommendedName>
        <fullName evidence="9">Ribosomal protein L30 ferredoxin-like fold domain-containing protein</fullName>
    </recommendedName>
</protein>
<dbReference type="GO" id="GO:1990904">
    <property type="term" value="C:ribonucleoprotein complex"/>
    <property type="evidence" value="ECO:0007669"/>
    <property type="project" value="UniProtKB-KW"/>
</dbReference>
<evidence type="ECO:0000259" key="6">
    <source>
        <dbReference type="Pfam" id="PF08079"/>
    </source>
</evidence>
<dbReference type="PANTHER" id="PTHR33709">
    <property type="entry name" value="OSJNBA0035M09.9 PROTEIN"/>
    <property type="match status" value="1"/>
</dbReference>
<evidence type="ECO:0000313" key="8">
    <source>
        <dbReference type="Proteomes" id="UP000729402"/>
    </source>
</evidence>
<keyword evidence="3" id="KW-0687">Ribonucleoprotein</keyword>
<evidence type="ECO:0000259" key="5">
    <source>
        <dbReference type="Pfam" id="PF00327"/>
    </source>
</evidence>
<feature type="region of interest" description="Disordered" evidence="4">
    <location>
        <begin position="429"/>
        <end position="448"/>
    </location>
</feature>
<dbReference type="FunFam" id="3.30.1390.20:FF:000003">
    <property type="entry name" value="60S ribosomal protein L7"/>
    <property type="match status" value="1"/>
</dbReference>
<dbReference type="CDD" id="cd01657">
    <property type="entry name" value="Ribosomal_L7_archeal_euk"/>
    <property type="match status" value="1"/>
</dbReference>
<feature type="region of interest" description="Disordered" evidence="4">
    <location>
        <begin position="1"/>
        <end position="179"/>
    </location>
</feature>
<proteinExistence type="inferred from homology"/>
<name>A0A8J5R5V7_ZIZPA</name>
<dbReference type="EMBL" id="JAAALK010001900">
    <property type="protein sequence ID" value="KAG8039398.1"/>
    <property type="molecule type" value="Genomic_DNA"/>
</dbReference>
<dbReference type="NCBIfam" id="TIGR01310">
    <property type="entry name" value="uL30_euk"/>
    <property type="match status" value="1"/>
</dbReference>
<evidence type="ECO:0000256" key="1">
    <source>
        <dbReference type="ARBA" id="ARBA00007594"/>
    </source>
</evidence>
<dbReference type="PANTHER" id="PTHR33709:SF4">
    <property type="entry name" value="OS08G0230200 PROTEIN"/>
    <property type="match status" value="1"/>
</dbReference>
<gene>
    <name evidence="7" type="ORF">GUJ93_ZPchr0034g18727</name>
</gene>
<dbReference type="InterPro" id="IPR012988">
    <property type="entry name" value="Ribosomal_uL30_N_euk"/>
</dbReference>
<dbReference type="GO" id="GO:0005840">
    <property type="term" value="C:ribosome"/>
    <property type="evidence" value="ECO:0007669"/>
    <property type="project" value="UniProtKB-KW"/>
</dbReference>
<dbReference type="InterPro" id="IPR040339">
    <property type="entry name" value="At1g16860-like"/>
</dbReference>
<reference evidence="7" key="2">
    <citation type="submission" date="2021-02" db="EMBL/GenBank/DDBJ databases">
        <authorList>
            <person name="Kimball J.A."/>
            <person name="Haas M.W."/>
            <person name="Macchietto M."/>
            <person name="Kono T."/>
            <person name="Duquette J."/>
            <person name="Shao M."/>
        </authorList>
    </citation>
    <scope>NUCLEOTIDE SEQUENCE</scope>
    <source>
        <tissue evidence="7">Fresh leaf tissue</tissue>
    </source>
</reference>
<dbReference type="OrthoDB" id="1899156at2759"/>
<feature type="domain" description="Large ribosomal subunit protein uL30-like ferredoxin-like fold" evidence="5">
    <location>
        <begin position="581"/>
        <end position="631"/>
    </location>
</feature>
<dbReference type="InterPro" id="IPR016082">
    <property type="entry name" value="Ribosomal_uL30_ferredoxin-like"/>
</dbReference>
<dbReference type="GO" id="GO:0003723">
    <property type="term" value="F:RNA binding"/>
    <property type="evidence" value="ECO:0007669"/>
    <property type="project" value="InterPro"/>
</dbReference>
<evidence type="ECO:0008006" key="9">
    <source>
        <dbReference type="Google" id="ProtNLM"/>
    </source>
</evidence>
<evidence type="ECO:0000256" key="3">
    <source>
        <dbReference type="ARBA" id="ARBA00023274"/>
    </source>
</evidence>
<evidence type="ECO:0000256" key="4">
    <source>
        <dbReference type="SAM" id="MobiDB-lite"/>
    </source>
</evidence>
<feature type="domain" description="Large ribosomal subunit protein uL30 N-terminal eukaryotes" evidence="6">
    <location>
        <begin position="505"/>
        <end position="575"/>
    </location>
</feature>
<dbReference type="AlphaFoldDB" id="A0A8J5R5V7"/>
<dbReference type="FunFam" id="3.30.1390.20:FF:000002">
    <property type="entry name" value="60S ribosomal protein L7"/>
    <property type="match status" value="1"/>
</dbReference>
<dbReference type="PROSITE" id="PS00634">
    <property type="entry name" value="RIBOSOMAL_L30"/>
    <property type="match status" value="1"/>
</dbReference>
<accession>A0A8J5R5V7</accession>
<comment type="similarity">
    <text evidence="1">Belongs to the universal ribosomal protein uL30 family.</text>
</comment>
<organism evidence="7 8">
    <name type="scientific">Zizania palustris</name>
    <name type="common">Northern wild rice</name>
    <dbReference type="NCBI Taxonomy" id="103762"/>
    <lineage>
        <taxon>Eukaryota</taxon>
        <taxon>Viridiplantae</taxon>
        <taxon>Streptophyta</taxon>
        <taxon>Embryophyta</taxon>
        <taxon>Tracheophyta</taxon>
        <taxon>Spermatophyta</taxon>
        <taxon>Magnoliopsida</taxon>
        <taxon>Liliopsida</taxon>
        <taxon>Poales</taxon>
        <taxon>Poaceae</taxon>
        <taxon>BOP clade</taxon>
        <taxon>Oryzoideae</taxon>
        <taxon>Oryzeae</taxon>
        <taxon>Zizaniinae</taxon>
        <taxon>Zizania</taxon>
    </lineage>
</organism>
<dbReference type="InterPro" id="IPR005998">
    <property type="entry name" value="Ribosomal_uL30_euk"/>
</dbReference>
<dbReference type="Proteomes" id="UP000729402">
    <property type="component" value="Unassembled WGS sequence"/>
</dbReference>
<keyword evidence="8" id="KW-1185">Reference proteome</keyword>
<reference evidence="7" key="1">
    <citation type="journal article" date="2021" name="bioRxiv">
        <title>Whole Genome Assembly and Annotation of Northern Wild Rice, Zizania palustris L., Supports a Whole Genome Duplication in the Zizania Genus.</title>
        <authorList>
            <person name="Haas M."/>
            <person name="Kono T."/>
            <person name="Macchietto M."/>
            <person name="Millas R."/>
            <person name="McGilp L."/>
            <person name="Shao M."/>
            <person name="Duquette J."/>
            <person name="Hirsch C.N."/>
            <person name="Kimball J."/>
        </authorList>
    </citation>
    <scope>NUCLEOTIDE SEQUENCE</scope>
    <source>
        <tissue evidence="7">Fresh leaf tissue</tissue>
    </source>
</reference>